<dbReference type="RefSeq" id="WP_148707195.1">
    <property type="nucleotide sequence ID" value="NZ_QLLL01000002.1"/>
</dbReference>
<gene>
    <name evidence="1" type="ORF">LX64_00937</name>
</gene>
<dbReference type="EMBL" id="QLLL01000002">
    <property type="protein sequence ID" value="RAJ08290.1"/>
    <property type="molecule type" value="Genomic_DNA"/>
</dbReference>
<comment type="caution">
    <text evidence="1">The sequence shown here is derived from an EMBL/GenBank/DDBJ whole genome shotgun (WGS) entry which is preliminary data.</text>
</comment>
<protein>
    <recommendedName>
        <fullName evidence="3">FecR family protein</fullName>
    </recommendedName>
</protein>
<keyword evidence="2" id="KW-1185">Reference proteome</keyword>
<reference evidence="1 2" key="1">
    <citation type="submission" date="2018-06" db="EMBL/GenBank/DDBJ databases">
        <title>Genomic Encyclopedia of Archaeal and Bacterial Type Strains, Phase II (KMG-II): from individual species to whole genera.</title>
        <authorList>
            <person name="Goeker M."/>
        </authorList>
    </citation>
    <scope>NUCLEOTIDE SEQUENCE [LARGE SCALE GENOMIC DNA]</scope>
    <source>
        <strain evidence="1 2">DSM 23857</strain>
    </source>
</reference>
<evidence type="ECO:0008006" key="3">
    <source>
        <dbReference type="Google" id="ProtNLM"/>
    </source>
</evidence>
<organism evidence="1 2">
    <name type="scientific">Chitinophaga skermanii</name>
    <dbReference type="NCBI Taxonomy" id="331697"/>
    <lineage>
        <taxon>Bacteria</taxon>
        <taxon>Pseudomonadati</taxon>
        <taxon>Bacteroidota</taxon>
        <taxon>Chitinophagia</taxon>
        <taxon>Chitinophagales</taxon>
        <taxon>Chitinophagaceae</taxon>
        <taxon>Chitinophaga</taxon>
    </lineage>
</organism>
<sequence>MNMDINKELLERYLQQACTPAEKLAVEAWLQGAASPNDSLPFEGEKAAFDATWQQLSTQVLPRNGVVPFYRRYRMAIAASIATVIMAGSWMGWQLNHPNQQHNKALSYNAGPGSHVAIDSSGPLLVQLCGIVEIDNSSSNDIPVNVQVHCGEHIGAKQSMELQADQSYILLTMPNQVIAVNRSRMEGVPPAIRKIIQTKLLQQQHQL</sequence>
<dbReference type="AlphaFoldDB" id="A0A327QV90"/>
<dbReference type="Proteomes" id="UP000249547">
    <property type="component" value="Unassembled WGS sequence"/>
</dbReference>
<name>A0A327QV90_9BACT</name>
<dbReference type="OrthoDB" id="1345370at2"/>
<evidence type="ECO:0000313" key="2">
    <source>
        <dbReference type="Proteomes" id="UP000249547"/>
    </source>
</evidence>
<accession>A0A327QV90</accession>
<evidence type="ECO:0000313" key="1">
    <source>
        <dbReference type="EMBL" id="RAJ08290.1"/>
    </source>
</evidence>
<proteinExistence type="predicted"/>